<keyword evidence="1" id="KW-0472">Membrane</keyword>
<protein>
    <submittedName>
        <fullName evidence="2">Uncharacterized protein</fullName>
    </submittedName>
</protein>
<evidence type="ECO:0000313" key="3">
    <source>
        <dbReference type="Proteomes" id="UP000573001"/>
    </source>
</evidence>
<keyword evidence="1" id="KW-1133">Transmembrane helix</keyword>
<keyword evidence="1" id="KW-0812">Transmembrane</keyword>
<evidence type="ECO:0000256" key="1">
    <source>
        <dbReference type="SAM" id="Phobius"/>
    </source>
</evidence>
<comment type="caution">
    <text evidence="2">The sequence shown here is derived from an EMBL/GenBank/DDBJ whole genome shotgun (WGS) entry which is preliminary data.</text>
</comment>
<accession>A0ABX2M4B7</accession>
<dbReference type="EMBL" id="JABMCE010000026">
    <property type="protein sequence ID" value="NUU12318.1"/>
    <property type="molecule type" value="Genomic_DNA"/>
</dbReference>
<reference evidence="2 3" key="1">
    <citation type="submission" date="2020-05" db="EMBL/GenBank/DDBJ databases">
        <title>Genome Sequencing of Type Strains.</title>
        <authorList>
            <person name="Lemaire J.F."/>
            <person name="Inderbitzin P."/>
            <person name="Gregorio O.A."/>
            <person name="Collins S.B."/>
            <person name="Wespe N."/>
            <person name="Knight-Connoni V."/>
        </authorList>
    </citation>
    <scope>NUCLEOTIDE SEQUENCE [LARGE SCALE GENOMIC DNA]</scope>
    <source>
        <strain evidence="2 3">ATCC 19096</strain>
    </source>
</reference>
<evidence type="ECO:0000313" key="2">
    <source>
        <dbReference type="EMBL" id="NUU12318.1"/>
    </source>
</evidence>
<feature type="transmembrane region" description="Helical" evidence="1">
    <location>
        <begin position="32"/>
        <end position="52"/>
    </location>
</feature>
<gene>
    <name evidence="2" type="ORF">HP507_00425</name>
</gene>
<dbReference type="RefSeq" id="WP_096897514.1">
    <property type="nucleotide sequence ID" value="NZ_BAAAWQ010000001.1"/>
</dbReference>
<name>A0ABX2M4B7_9MICO</name>
<feature type="transmembrane region" description="Helical" evidence="1">
    <location>
        <begin position="91"/>
        <end position="116"/>
    </location>
</feature>
<sequence length="155" mass="16551">MALDRVLHNRCGRTDRAILIMTTLRHLLPLRLLRAATAVIAAVLLLLGAMTLQNLAAHTDDPVASLTGASTVSELEQDTSGAAHVDQHEGVSGIFCALLGLAALVMSAGLVLALLAHDLRRPLFSLSRVLARLRPRLIRQDQTAVSLTVLSIARV</sequence>
<proteinExistence type="predicted"/>
<organism evidence="2 3">
    <name type="scientific">Curtobacterium pusillum</name>
    <dbReference type="NCBI Taxonomy" id="69373"/>
    <lineage>
        <taxon>Bacteria</taxon>
        <taxon>Bacillati</taxon>
        <taxon>Actinomycetota</taxon>
        <taxon>Actinomycetes</taxon>
        <taxon>Micrococcales</taxon>
        <taxon>Microbacteriaceae</taxon>
        <taxon>Curtobacterium</taxon>
    </lineage>
</organism>
<dbReference type="Proteomes" id="UP000573001">
    <property type="component" value="Unassembled WGS sequence"/>
</dbReference>
<keyword evidence="3" id="KW-1185">Reference proteome</keyword>